<sequence>MKTLKLIISGIALLIVCNTAKADIYEDGENLTRTYAINTYVDAVTRGKLQGLNDVVDQNAKFSLLSGKKILSYTRDQVFESLRLIKNIEEDCTTSTSIMESNNDIAVVKVDMQFDKFVRSNYVTIANTGKGWKITNVYSVFKQL</sequence>
<dbReference type="SUPFAM" id="SSF54427">
    <property type="entry name" value="NTF2-like"/>
    <property type="match status" value="1"/>
</dbReference>
<keyword evidence="3" id="KW-1185">Reference proteome</keyword>
<dbReference type="Proteomes" id="UP001324380">
    <property type="component" value="Chromosome"/>
</dbReference>
<accession>A0ABZ0TKT0</accession>
<dbReference type="RefSeq" id="WP_321562542.1">
    <property type="nucleotide sequence ID" value="NZ_CP139558.1"/>
</dbReference>
<keyword evidence="1" id="KW-0732">Signal</keyword>
<name>A0ABZ0TKT0_9SPHI</name>
<feature type="chain" id="PRO_5046763235" evidence="1">
    <location>
        <begin position="23"/>
        <end position="144"/>
    </location>
</feature>
<dbReference type="EMBL" id="CP139558">
    <property type="protein sequence ID" value="WPU93406.1"/>
    <property type="molecule type" value="Genomic_DNA"/>
</dbReference>
<organism evidence="2 3">
    <name type="scientific">Mucilaginibacter sabulilitoris</name>
    <dbReference type="NCBI Taxonomy" id="1173583"/>
    <lineage>
        <taxon>Bacteria</taxon>
        <taxon>Pseudomonadati</taxon>
        <taxon>Bacteroidota</taxon>
        <taxon>Sphingobacteriia</taxon>
        <taxon>Sphingobacteriales</taxon>
        <taxon>Sphingobacteriaceae</taxon>
        <taxon>Mucilaginibacter</taxon>
    </lineage>
</organism>
<reference evidence="2 3" key="1">
    <citation type="submission" date="2023-11" db="EMBL/GenBank/DDBJ databases">
        <title>Analysis of the Genomes of Mucilaginibacter gossypii cycad 4 and M. sabulilitoris SNA2: microbes with the potential for plant growth promotion.</title>
        <authorList>
            <person name="Hirsch A.M."/>
            <person name="Humm E."/>
            <person name="Rubbi M."/>
            <person name="Del Vecchio G."/>
            <person name="Ha S.M."/>
            <person name="Pellegrini M."/>
            <person name="Gunsalus R.P."/>
        </authorList>
    </citation>
    <scope>NUCLEOTIDE SEQUENCE [LARGE SCALE GENOMIC DNA]</scope>
    <source>
        <strain evidence="2 3">SNA2</strain>
    </source>
</reference>
<dbReference type="Gene3D" id="3.10.450.50">
    <property type="match status" value="1"/>
</dbReference>
<dbReference type="InterPro" id="IPR032710">
    <property type="entry name" value="NTF2-like_dom_sf"/>
</dbReference>
<protein>
    <submittedName>
        <fullName evidence="2">Nuclear transport factor 2 family protein</fullName>
    </submittedName>
</protein>
<proteinExistence type="predicted"/>
<feature type="signal peptide" evidence="1">
    <location>
        <begin position="1"/>
        <end position="22"/>
    </location>
</feature>
<gene>
    <name evidence="2" type="ORF">SNE25_29230</name>
</gene>
<dbReference type="Pfam" id="PF12893">
    <property type="entry name" value="Lumazine_bd_2"/>
    <property type="match status" value="1"/>
</dbReference>
<dbReference type="InterPro" id="IPR039437">
    <property type="entry name" value="FrzH/put_lumazine-bd"/>
</dbReference>
<evidence type="ECO:0000313" key="2">
    <source>
        <dbReference type="EMBL" id="WPU93406.1"/>
    </source>
</evidence>
<evidence type="ECO:0000313" key="3">
    <source>
        <dbReference type="Proteomes" id="UP001324380"/>
    </source>
</evidence>
<evidence type="ECO:0000256" key="1">
    <source>
        <dbReference type="SAM" id="SignalP"/>
    </source>
</evidence>